<dbReference type="NCBIfam" id="NF002634">
    <property type="entry name" value="PRK02304.1-3"/>
    <property type="match status" value="1"/>
</dbReference>
<dbReference type="GO" id="GO:0006166">
    <property type="term" value="P:purine ribonucleoside salvage"/>
    <property type="evidence" value="ECO:0007669"/>
    <property type="project" value="UniProtKB-UniRule"/>
</dbReference>
<dbReference type="PANTHER" id="PTHR32315">
    <property type="entry name" value="ADENINE PHOSPHORIBOSYLTRANSFERASE"/>
    <property type="match status" value="1"/>
</dbReference>
<dbReference type="InterPro" id="IPR000836">
    <property type="entry name" value="PRTase_dom"/>
</dbReference>
<feature type="domain" description="Phosphoribosyltransferase" evidence="13">
    <location>
        <begin position="29"/>
        <end position="150"/>
    </location>
</feature>
<evidence type="ECO:0000256" key="3">
    <source>
        <dbReference type="ARBA" id="ARBA00004496"/>
    </source>
</evidence>
<evidence type="ECO:0000259" key="13">
    <source>
        <dbReference type="Pfam" id="PF00156"/>
    </source>
</evidence>
<dbReference type="Proteomes" id="UP000177230">
    <property type="component" value="Unassembled WGS sequence"/>
</dbReference>
<dbReference type="UniPathway" id="UPA00588">
    <property type="reaction ID" value="UER00646"/>
</dbReference>
<dbReference type="NCBIfam" id="TIGR01090">
    <property type="entry name" value="apt"/>
    <property type="match status" value="1"/>
</dbReference>
<comment type="subunit">
    <text evidence="6 12">Homodimer.</text>
</comment>
<sequence>MAVNLEKFIREVPDFPKQGIGFKDITTLLKDAEGFKLAVDQLSEQLKDVKIDAIAVVESRGFPFGSALAYKLGTGLLLVRKPGKLPAKTIRQEYELEYGTDALEIHQDAIKPGQNVLIVDDLLATGGTAMAVAQLVEKLQGKVAAIAFVVELDFLKGREKLAGHKVVSLVHYQSE</sequence>
<keyword evidence="8 12" id="KW-0963">Cytoplasm</keyword>
<comment type="function">
    <text evidence="2 12">Catalyzes a salvage reaction resulting in the formation of AMP, that is energically less costly than de novo synthesis.</text>
</comment>
<evidence type="ECO:0000256" key="9">
    <source>
        <dbReference type="ARBA" id="ARBA00022676"/>
    </source>
</evidence>
<keyword evidence="9 12" id="KW-0328">Glycosyltransferase</keyword>
<reference evidence="14 15" key="1">
    <citation type="journal article" date="2016" name="Nat. Commun.">
        <title>Thousands of microbial genomes shed light on interconnected biogeochemical processes in an aquifer system.</title>
        <authorList>
            <person name="Anantharaman K."/>
            <person name="Brown C.T."/>
            <person name="Hug L.A."/>
            <person name="Sharon I."/>
            <person name="Castelle C.J."/>
            <person name="Probst A.J."/>
            <person name="Thomas B.C."/>
            <person name="Singh A."/>
            <person name="Wilkins M.J."/>
            <person name="Karaoz U."/>
            <person name="Brodie E.L."/>
            <person name="Williams K.H."/>
            <person name="Hubbard S.S."/>
            <person name="Banfield J.F."/>
        </authorList>
    </citation>
    <scope>NUCLEOTIDE SEQUENCE [LARGE SCALE GENOMIC DNA]</scope>
</reference>
<protein>
    <recommendedName>
        <fullName evidence="7 12">Adenine phosphoribosyltransferase</fullName>
        <shortName evidence="12">APRT</shortName>
        <ecNumber evidence="7 12">2.4.2.7</ecNumber>
    </recommendedName>
</protein>
<dbReference type="GO" id="GO:0003999">
    <property type="term" value="F:adenine phosphoribosyltransferase activity"/>
    <property type="evidence" value="ECO:0007669"/>
    <property type="project" value="UniProtKB-UniRule"/>
</dbReference>
<dbReference type="GO" id="GO:0044209">
    <property type="term" value="P:AMP salvage"/>
    <property type="evidence" value="ECO:0007669"/>
    <property type="project" value="UniProtKB-UniRule"/>
</dbReference>
<dbReference type="PANTHER" id="PTHR32315:SF3">
    <property type="entry name" value="ADENINE PHOSPHORIBOSYLTRANSFERASE"/>
    <property type="match status" value="1"/>
</dbReference>
<comment type="similarity">
    <text evidence="5 12">Belongs to the purine/pyrimidine phosphoribosyltransferase family.</text>
</comment>
<dbReference type="Gene3D" id="3.40.50.2020">
    <property type="match status" value="1"/>
</dbReference>
<dbReference type="InterPro" id="IPR050054">
    <property type="entry name" value="UPRTase/APRTase"/>
</dbReference>
<dbReference type="AlphaFoldDB" id="A0A1F5RGS1"/>
<comment type="catalytic activity">
    <reaction evidence="1 12">
        <text>AMP + diphosphate = 5-phospho-alpha-D-ribose 1-diphosphate + adenine</text>
        <dbReference type="Rhea" id="RHEA:16609"/>
        <dbReference type="ChEBI" id="CHEBI:16708"/>
        <dbReference type="ChEBI" id="CHEBI:33019"/>
        <dbReference type="ChEBI" id="CHEBI:58017"/>
        <dbReference type="ChEBI" id="CHEBI:456215"/>
        <dbReference type="EC" id="2.4.2.7"/>
    </reaction>
</comment>
<dbReference type="EMBL" id="MFFM01000020">
    <property type="protein sequence ID" value="OGF13353.1"/>
    <property type="molecule type" value="Genomic_DNA"/>
</dbReference>
<evidence type="ECO:0000256" key="5">
    <source>
        <dbReference type="ARBA" id="ARBA00008391"/>
    </source>
</evidence>
<evidence type="ECO:0000256" key="12">
    <source>
        <dbReference type="HAMAP-Rule" id="MF_00004"/>
    </source>
</evidence>
<dbReference type="FunFam" id="3.40.50.2020:FF:000004">
    <property type="entry name" value="Adenine phosphoribosyltransferase"/>
    <property type="match status" value="1"/>
</dbReference>
<organism evidence="14 15">
    <name type="scientific">Candidatus Edwardsbacteria bacterium GWF2_54_11</name>
    <dbReference type="NCBI Taxonomy" id="1817851"/>
    <lineage>
        <taxon>Bacteria</taxon>
        <taxon>Candidatus Edwardsiibacteriota</taxon>
    </lineage>
</organism>
<dbReference type="EC" id="2.4.2.7" evidence="7 12"/>
<gene>
    <name evidence="12" type="primary">apt</name>
    <name evidence="14" type="ORF">A2024_00075</name>
</gene>
<dbReference type="GO" id="GO:0016208">
    <property type="term" value="F:AMP binding"/>
    <property type="evidence" value="ECO:0007669"/>
    <property type="project" value="TreeGrafter"/>
</dbReference>
<evidence type="ECO:0000256" key="10">
    <source>
        <dbReference type="ARBA" id="ARBA00022679"/>
    </source>
</evidence>
<dbReference type="CDD" id="cd06223">
    <property type="entry name" value="PRTases_typeI"/>
    <property type="match status" value="1"/>
</dbReference>
<dbReference type="GO" id="GO:0002055">
    <property type="term" value="F:adenine binding"/>
    <property type="evidence" value="ECO:0007669"/>
    <property type="project" value="TreeGrafter"/>
</dbReference>
<dbReference type="NCBIfam" id="NF002636">
    <property type="entry name" value="PRK02304.1-5"/>
    <property type="match status" value="1"/>
</dbReference>
<evidence type="ECO:0000256" key="6">
    <source>
        <dbReference type="ARBA" id="ARBA00011738"/>
    </source>
</evidence>
<keyword evidence="11 12" id="KW-0660">Purine salvage</keyword>
<accession>A0A1F5RGS1</accession>
<keyword evidence="10 12" id="KW-0808">Transferase</keyword>
<evidence type="ECO:0000256" key="2">
    <source>
        <dbReference type="ARBA" id="ARBA00003968"/>
    </source>
</evidence>
<comment type="subcellular location">
    <subcellularLocation>
        <location evidence="3 12">Cytoplasm</location>
    </subcellularLocation>
</comment>
<dbReference type="Pfam" id="PF00156">
    <property type="entry name" value="Pribosyltran"/>
    <property type="match status" value="1"/>
</dbReference>
<evidence type="ECO:0000313" key="14">
    <source>
        <dbReference type="EMBL" id="OGF13353.1"/>
    </source>
</evidence>
<proteinExistence type="inferred from homology"/>
<evidence type="ECO:0000256" key="4">
    <source>
        <dbReference type="ARBA" id="ARBA00004659"/>
    </source>
</evidence>
<evidence type="ECO:0000256" key="1">
    <source>
        <dbReference type="ARBA" id="ARBA00000868"/>
    </source>
</evidence>
<evidence type="ECO:0000256" key="8">
    <source>
        <dbReference type="ARBA" id="ARBA00022490"/>
    </source>
</evidence>
<dbReference type="NCBIfam" id="NF002633">
    <property type="entry name" value="PRK02304.1-2"/>
    <property type="match status" value="1"/>
</dbReference>
<dbReference type="GO" id="GO:0006168">
    <property type="term" value="P:adenine salvage"/>
    <property type="evidence" value="ECO:0007669"/>
    <property type="project" value="InterPro"/>
</dbReference>
<evidence type="ECO:0000256" key="11">
    <source>
        <dbReference type="ARBA" id="ARBA00022726"/>
    </source>
</evidence>
<dbReference type="GO" id="GO:0005737">
    <property type="term" value="C:cytoplasm"/>
    <property type="evidence" value="ECO:0007669"/>
    <property type="project" value="UniProtKB-SubCell"/>
</dbReference>
<evidence type="ECO:0000256" key="7">
    <source>
        <dbReference type="ARBA" id="ARBA00011893"/>
    </source>
</evidence>
<dbReference type="HAMAP" id="MF_00004">
    <property type="entry name" value="Aden_phosphoribosyltr"/>
    <property type="match status" value="1"/>
</dbReference>
<comment type="caution">
    <text evidence="14">The sequence shown here is derived from an EMBL/GenBank/DDBJ whole genome shotgun (WGS) entry which is preliminary data.</text>
</comment>
<evidence type="ECO:0000313" key="15">
    <source>
        <dbReference type="Proteomes" id="UP000177230"/>
    </source>
</evidence>
<dbReference type="SUPFAM" id="SSF53271">
    <property type="entry name" value="PRTase-like"/>
    <property type="match status" value="1"/>
</dbReference>
<dbReference type="InterPro" id="IPR005764">
    <property type="entry name" value="Ade_phspho_trans"/>
</dbReference>
<dbReference type="InterPro" id="IPR029057">
    <property type="entry name" value="PRTase-like"/>
</dbReference>
<comment type="pathway">
    <text evidence="4 12">Purine metabolism; AMP biosynthesis via salvage pathway; AMP from adenine: step 1/1.</text>
</comment>
<name>A0A1F5RGS1_9BACT</name>